<name>A0AAV4R378_9ARAC</name>
<keyword evidence="3" id="KW-1185">Reference proteome</keyword>
<gene>
    <name evidence="2" type="ORF">CDAR_7491</name>
</gene>
<feature type="region of interest" description="Disordered" evidence="1">
    <location>
        <begin position="56"/>
        <end position="93"/>
    </location>
</feature>
<reference evidence="2 3" key="1">
    <citation type="submission" date="2021-06" db="EMBL/GenBank/DDBJ databases">
        <title>Caerostris darwini draft genome.</title>
        <authorList>
            <person name="Kono N."/>
            <person name="Arakawa K."/>
        </authorList>
    </citation>
    <scope>NUCLEOTIDE SEQUENCE [LARGE SCALE GENOMIC DNA]</scope>
</reference>
<evidence type="ECO:0000256" key="1">
    <source>
        <dbReference type="SAM" id="MobiDB-lite"/>
    </source>
</evidence>
<dbReference type="AlphaFoldDB" id="A0AAV4R378"/>
<proteinExistence type="predicted"/>
<organism evidence="2 3">
    <name type="scientific">Caerostris darwini</name>
    <dbReference type="NCBI Taxonomy" id="1538125"/>
    <lineage>
        <taxon>Eukaryota</taxon>
        <taxon>Metazoa</taxon>
        <taxon>Ecdysozoa</taxon>
        <taxon>Arthropoda</taxon>
        <taxon>Chelicerata</taxon>
        <taxon>Arachnida</taxon>
        <taxon>Araneae</taxon>
        <taxon>Araneomorphae</taxon>
        <taxon>Entelegynae</taxon>
        <taxon>Araneoidea</taxon>
        <taxon>Araneidae</taxon>
        <taxon>Caerostris</taxon>
    </lineage>
</organism>
<feature type="compositionally biased region" description="Polar residues" evidence="1">
    <location>
        <begin position="77"/>
        <end position="88"/>
    </location>
</feature>
<protein>
    <submittedName>
        <fullName evidence="2">Uncharacterized protein</fullName>
    </submittedName>
</protein>
<dbReference type="EMBL" id="BPLQ01005532">
    <property type="protein sequence ID" value="GIY15496.1"/>
    <property type="molecule type" value="Genomic_DNA"/>
</dbReference>
<evidence type="ECO:0000313" key="3">
    <source>
        <dbReference type="Proteomes" id="UP001054837"/>
    </source>
</evidence>
<accession>A0AAV4R378</accession>
<feature type="compositionally biased region" description="Basic and acidic residues" evidence="1">
    <location>
        <begin position="63"/>
        <end position="72"/>
    </location>
</feature>
<comment type="caution">
    <text evidence="2">The sequence shown here is derived from an EMBL/GenBank/DDBJ whole genome shotgun (WGS) entry which is preliminary data.</text>
</comment>
<sequence>MSNSRILPFSTTHYRLPLSKDSSAKRWTAQLLRAAKTQSEISISLASSIRINSDGRFNSLSSDPRRTARDRMPPAQSGLSSETATRITRGSPAGTLCKRNFPMSLVLGGDVAWRNNASASTFEATPFRIRPVGSSLSKRAFVLSRHASSGLHASPFCRFWRNWRKTHSRICHLSCIGGDVSGKQVVLEIKEWDNGRVSHSSKLFSIILGC</sequence>
<dbReference type="Proteomes" id="UP001054837">
    <property type="component" value="Unassembled WGS sequence"/>
</dbReference>
<evidence type="ECO:0000313" key="2">
    <source>
        <dbReference type="EMBL" id="GIY15496.1"/>
    </source>
</evidence>